<reference evidence="2 3" key="1">
    <citation type="submission" date="2015-07" db="EMBL/GenBank/DDBJ databases">
        <title>Comparative genomics of the Sigatoka disease complex on banana suggests a link between parallel evolutionary changes in Pseudocercospora fijiensis and Pseudocercospora eumusae and increased virulence on the banana host.</title>
        <authorList>
            <person name="Chang T.-C."/>
            <person name="Salvucci A."/>
            <person name="Crous P.W."/>
            <person name="Stergiopoulos I."/>
        </authorList>
    </citation>
    <scope>NUCLEOTIDE SEQUENCE [LARGE SCALE GENOMIC DNA]</scope>
    <source>
        <strain evidence="2 3">CBS 116634</strain>
    </source>
</reference>
<comment type="caution">
    <text evidence="2">The sequence shown here is derived from an EMBL/GenBank/DDBJ whole genome shotgun (WGS) entry which is preliminary data.</text>
</comment>
<protein>
    <submittedName>
        <fullName evidence="2">Uncharacterized protein</fullName>
    </submittedName>
</protein>
<keyword evidence="3" id="KW-1185">Reference proteome</keyword>
<dbReference type="EMBL" id="LFZO01000467">
    <property type="protein sequence ID" value="KXT08288.1"/>
    <property type="molecule type" value="Genomic_DNA"/>
</dbReference>
<gene>
    <name evidence="2" type="ORF">AC579_4610</name>
</gene>
<dbReference type="AlphaFoldDB" id="A0A139I0M1"/>
<dbReference type="Proteomes" id="UP000073492">
    <property type="component" value="Unassembled WGS sequence"/>
</dbReference>
<evidence type="ECO:0000313" key="3">
    <source>
        <dbReference type="Proteomes" id="UP000073492"/>
    </source>
</evidence>
<sequence>MPCTSSFLMFNFRIGRCKIGEEEKAASNAAALPKYYVSSDEQTKSTLDASPLIAPANESASRESKSSDFSGDGAKRQWRLSSVLPEVVPASVYQNKEAVYYDDNKEAVGVYARKEAVPASSVPDSFDEDGGREAVPISIEIPYEKPRPIQERLNRRIYGIRAKRTSLVLLLIILAIALGARSGARLKNSRSESGLRRNVQAGAVNGTRISLATQS</sequence>
<evidence type="ECO:0000313" key="2">
    <source>
        <dbReference type="EMBL" id="KXT08286.1"/>
    </source>
</evidence>
<name>A0A139I0M1_9PEZI</name>
<dbReference type="EMBL" id="LFZO01000467">
    <property type="protein sequence ID" value="KXT08286.1"/>
    <property type="molecule type" value="Genomic_DNA"/>
</dbReference>
<organism evidence="2 3">
    <name type="scientific">Pseudocercospora musae</name>
    <dbReference type="NCBI Taxonomy" id="113226"/>
    <lineage>
        <taxon>Eukaryota</taxon>
        <taxon>Fungi</taxon>
        <taxon>Dikarya</taxon>
        <taxon>Ascomycota</taxon>
        <taxon>Pezizomycotina</taxon>
        <taxon>Dothideomycetes</taxon>
        <taxon>Dothideomycetidae</taxon>
        <taxon>Mycosphaerellales</taxon>
        <taxon>Mycosphaerellaceae</taxon>
        <taxon>Pseudocercospora</taxon>
    </lineage>
</organism>
<proteinExistence type="predicted"/>
<dbReference type="EMBL" id="LFZO01000467">
    <property type="protein sequence ID" value="KXT08290.1"/>
    <property type="molecule type" value="Genomic_DNA"/>
</dbReference>
<feature type="region of interest" description="Disordered" evidence="1">
    <location>
        <begin position="47"/>
        <end position="73"/>
    </location>
</feature>
<accession>A0A139I0M1</accession>
<evidence type="ECO:0000256" key="1">
    <source>
        <dbReference type="SAM" id="MobiDB-lite"/>
    </source>
</evidence>